<keyword evidence="3" id="KW-1185">Reference proteome</keyword>
<keyword evidence="1" id="KW-1133">Transmembrane helix</keyword>
<dbReference type="AlphaFoldDB" id="A0A1I2UVH9"/>
<keyword evidence="1" id="KW-0812">Transmembrane</keyword>
<sequence>MSSRGKEIFLILTVVIPFLIYCIVYYQEKFRYANFKAKDFVSFEYKWGVEPDLENSYNSLTGEFKYHNDRDSLIITNVKLSNADFKNLDSIADVQGFWNLPSVLANVEADLNNRKILRYDMKFVYKDATKSVLFLSNYDRNDRMRSAAAQMQKVIEQLIIDTEQKRQLAN</sequence>
<dbReference type="EMBL" id="FOPP01000002">
    <property type="protein sequence ID" value="SFG78771.1"/>
    <property type="molecule type" value="Genomic_DNA"/>
</dbReference>
<feature type="transmembrane region" description="Helical" evidence="1">
    <location>
        <begin position="7"/>
        <end position="26"/>
    </location>
</feature>
<evidence type="ECO:0000313" key="2">
    <source>
        <dbReference type="EMBL" id="SFG78771.1"/>
    </source>
</evidence>
<dbReference type="RefSeq" id="WP_090992318.1">
    <property type="nucleotide sequence ID" value="NZ_FOPP01000002.1"/>
</dbReference>
<keyword evidence="1" id="KW-0472">Membrane</keyword>
<dbReference type="STRING" id="414048.SAMN04489864_102265"/>
<dbReference type="OrthoDB" id="795346at2"/>
<protein>
    <submittedName>
        <fullName evidence="2">Uncharacterized protein</fullName>
    </submittedName>
</protein>
<proteinExistence type="predicted"/>
<reference evidence="2 3" key="1">
    <citation type="submission" date="2016-10" db="EMBL/GenBank/DDBJ databases">
        <authorList>
            <person name="de Groot N.N."/>
        </authorList>
    </citation>
    <scope>NUCLEOTIDE SEQUENCE [LARGE SCALE GENOMIC DNA]</scope>
    <source>
        <strain evidence="2 3">DSM 18684</strain>
    </source>
</reference>
<gene>
    <name evidence="2" type="ORF">SAMN04489864_102265</name>
</gene>
<evidence type="ECO:0000256" key="1">
    <source>
        <dbReference type="SAM" id="Phobius"/>
    </source>
</evidence>
<dbReference type="Proteomes" id="UP000199666">
    <property type="component" value="Unassembled WGS sequence"/>
</dbReference>
<accession>A0A1I2UVH9</accession>
<organism evidence="2 3">
    <name type="scientific">Pedobacter insulae</name>
    <dbReference type="NCBI Taxonomy" id="414048"/>
    <lineage>
        <taxon>Bacteria</taxon>
        <taxon>Pseudomonadati</taxon>
        <taxon>Bacteroidota</taxon>
        <taxon>Sphingobacteriia</taxon>
        <taxon>Sphingobacteriales</taxon>
        <taxon>Sphingobacteriaceae</taxon>
        <taxon>Pedobacter</taxon>
    </lineage>
</organism>
<evidence type="ECO:0000313" key="3">
    <source>
        <dbReference type="Proteomes" id="UP000199666"/>
    </source>
</evidence>
<name>A0A1I2UVH9_9SPHI</name>